<evidence type="ECO:0000256" key="1">
    <source>
        <dbReference type="SAM" id="MobiDB-lite"/>
    </source>
</evidence>
<reference evidence="3" key="1">
    <citation type="journal article" date="2012" name="MBio">
        <title>Comparative genome analysis of Trichophyton rubrum and related dermatophytes reveals candidate genes involved in infection.</title>
        <authorList>
            <person name="Martinez D.A."/>
            <person name="Oliver B.G."/>
            <person name="Graeser Y."/>
            <person name="Goldberg J.M."/>
            <person name="Li W."/>
            <person name="Martinez-Rossi N.M."/>
            <person name="Monod M."/>
            <person name="Shelest E."/>
            <person name="Barton R.C."/>
            <person name="Birch E."/>
            <person name="Brakhage A.A."/>
            <person name="Chen Z."/>
            <person name="Gurr S.J."/>
            <person name="Heiman D."/>
            <person name="Heitman J."/>
            <person name="Kosti I."/>
            <person name="Rossi A."/>
            <person name="Saif S."/>
            <person name="Samalova M."/>
            <person name="Saunders C.W."/>
            <person name="Shea T."/>
            <person name="Summerbell R.C."/>
            <person name="Xu J."/>
            <person name="Young S."/>
            <person name="Zeng Q."/>
            <person name="Birren B.W."/>
            <person name="Cuomo C.A."/>
            <person name="White T.C."/>
        </authorList>
    </citation>
    <scope>NUCLEOTIDE SEQUENCE [LARGE SCALE GENOMIC DNA]</scope>
    <source>
        <strain evidence="3">ATCC MYA-4606 / CBS 127.97</strain>
    </source>
</reference>
<organism evidence="2 3">
    <name type="scientific">Trichophyton equinum (strain ATCC MYA-4606 / CBS 127.97)</name>
    <name type="common">Horse ringworm fungus</name>
    <dbReference type="NCBI Taxonomy" id="559882"/>
    <lineage>
        <taxon>Eukaryota</taxon>
        <taxon>Fungi</taxon>
        <taxon>Dikarya</taxon>
        <taxon>Ascomycota</taxon>
        <taxon>Pezizomycotina</taxon>
        <taxon>Eurotiomycetes</taxon>
        <taxon>Eurotiomycetidae</taxon>
        <taxon>Onygenales</taxon>
        <taxon>Arthrodermataceae</taxon>
        <taxon>Trichophyton</taxon>
    </lineage>
</organism>
<gene>
    <name evidence="2" type="ORF">TEQG_04829</name>
</gene>
<evidence type="ECO:0000313" key="2">
    <source>
        <dbReference type="EMBL" id="EGE05820.1"/>
    </source>
</evidence>
<keyword evidence="3" id="KW-1185">Reference proteome</keyword>
<feature type="region of interest" description="Disordered" evidence="1">
    <location>
        <begin position="1"/>
        <end position="52"/>
    </location>
</feature>
<dbReference type="AlphaFoldDB" id="F2PVA2"/>
<feature type="compositionally biased region" description="Gly residues" evidence="1">
    <location>
        <begin position="28"/>
        <end position="39"/>
    </location>
</feature>
<sequence>MDDLQNPGICPRIRSTSSRPGAVEARLGDGGWREGGVGSKQGRQRAKTAARNLSDGHSRAVCSFSSTHEGKRRCQSRRGHPFICLLSRLSLSWLVACAARGPGIES</sequence>
<protein>
    <submittedName>
        <fullName evidence="2">Uncharacterized protein</fullName>
    </submittedName>
</protein>
<evidence type="ECO:0000313" key="3">
    <source>
        <dbReference type="Proteomes" id="UP000009169"/>
    </source>
</evidence>
<proteinExistence type="predicted"/>
<dbReference type="VEuPathDB" id="FungiDB:TEQG_04829"/>
<accession>F2PVA2</accession>
<dbReference type="EMBL" id="DS995742">
    <property type="protein sequence ID" value="EGE05820.1"/>
    <property type="molecule type" value="Genomic_DNA"/>
</dbReference>
<dbReference type="HOGENOM" id="CLU_2225048_0_0_1"/>
<dbReference type="Proteomes" id="UP000009169">
    <property type="component" value="Unassembled WGS sequence"/>
</dbReference>
<name>F2PVA2_TRIEC</name>